<organism evidence="2 3">
    <name type="scientific">Gemmobacter denitrificans</name>
    <dbReference type="NCBI Taxonomy" id="3123040"/>
    <lineage>
        <taxon>Bacteria</taxon>
        <taxon>Pseudomonadati</taxon>
        <taxon>Pseudomonadota</taxon>
        <taxon>Alphaproteobacteria</taxon>
        <taxon>Rhodobacterales</taxon>
        <taxon>Paracoccaceae</taxon>
        <taxon>Gemmobacter</taxon>
    </lineage>
</organism>
<gene>
    <name evidence="2" type="ORF">V6590_20045</name>
</gene>
<accession>A0ABU8C0G4</accession>
<name>A0ABU8C0G4_9RHOB</name>
<protein>
    <submittedName>
        <fullName evidence="2">Glycosyltransferase family A protein</fullName>
        <ecNumber evidence="2">2.4.-.-</ecNumber>
    </submittedName>
</protein>
<keyword evidence="3" id="KW-1185">Reference proteome</keyword>
<proteinExistence type="predicted"/>
<dbReference type="InterPro" id="IPR001173">
    <property type="entry name" value="Glyco_trans_2-like"/>
</dbReference>
<dbReference type="EMBL" id="JBALHR010000026">
    <property type="protein sequence ID" value="MEH7830449.1"/>
    <property type="molecule type" value="Genomic_DNA"/>
</dbReference>
<evidence type="ECO:0000313" key="2">
    <source>
        <dbReference type="EMBL" id="MEH7830449.1"/>
    </source>
</evidence>
<dbReference type="GO" id="GO:0016757">
    <property type="term" value="F:glycosyltransferase activity"/>
    <property type="evidence" value="ECO:0007669"/>
    <property type="project" value="UniProtKB-KW"/>
</dbReference>
<dbReference type="InterPro" id="IPR029044">
    <property type="entry name" value="Nucleotide-diphossugar_trans"/>
</dbReference>
<feature type="domain" description="Glycosyltransferase 2-like" evidence="1">
    <location>
        <begin position="5"/>
        <end position="107"/>
    </location>
</feature>
<evidence type="ECO:0000259" key="1">
    <source>
        <dbReference type="Pfam" id="PF00535"/>
    </source>
</evidence>
<sequence>MGALSVVIPVWNDARGLQRLLPQLLALPQVAQIVVSDDASKPPARETGGISDPRILWLESPAQKGAGAARNSGLAQVSSPHVLFFDSDDLPLPGLAALLEDLDRPETPDFDFCLFSHVDSRMRARGIPGPLESDAKHWQLARANLGFRPAPIPPETAARLCRISAYPWNKIYRTGFLLENGIRCTEIMVHNDVELHWQSFYRARNILVSTQTCAEHFVAEDGARLTNRSGAERFEVFRALEPLAAALREDRQRADRFAEPTADFYMQLLRWIDTVLEPGLRGPFAWKARAFVQAAITPPLFTLIAQRNPGLAARINHFLSGGPA</sequence>
<reference evidence="2" key="1">
    <citation type="submission" date="2024-02" db="EMBL/GenBank/DDBJ databases">
        <title>Genome sequences of strain Gemmobacter sp. JM10B15.</title>
        <authorList>
            <person name="Zhang M."/>
        </authorList>
    </citation>
    <scope>NUCLEOTIDE SEQUENCE</scope>
    <source>
        <strain evidence="2">JM10B15</strain>
    </source>
</reference>
<keyword evidence="2" id="KW-0328">Glycosyltransferase</keyword>
<evidence type="ECO:0000313" key="3">
    <source>
        <dbReference type="Proteomes" id="UP001431963"/>
    </source>
</evidence>
<dbReference type="EC" id="2.4.-.-" evidence="2"/>
<keyword evidence="2" id="KW-0808">Transferase</keyword>
<comment type="caution">
    <text evidence="2">The sequence shown here is derived from an EMBL/GenBank/DDBJ whole genome shotgun (WGS) entry which is preliminary data.</text>
</comment>
<dbReference type="Pfam" id="PF00535">
    <property type="entry name" value="Glycos_transf_2"/>
    <property type="match status" value="1"/>
</dbReference>
<dbReference type="RefSeq" id="WP_335425485.1">
    <property type="nucleotide sequence ID" value="NZ_JBALHR010000026.1"/>
</dbReference>
<dbReference type="SUPFAM" id="SSF53448">
    <property type="entry name" value="Nucleotide-diphospho-sugar transferases"/>
    <property type="match status" value="1"/>
</dbReference>
<dbReference type="Gene3D" id="3.90.550.10">
    <property type="entry name" value="Spore Coat Polysaccharide Biosynthesis Protein SpsA, Chain A"/>
    <property type="match status" value="1"/>
</dbReference>
<dbReference type="CDD" id="cd00761">
    <property type="entry name" value="Glyco_tranf_GTA_type"/>
    <property type="match status" value="1"/>
</dbReference>
<dbReference type="Proteomes" id="UP001431963">
    <property type="component" value="Unassembled WGS sequence"/>
</dbReference>